<reference evidence="2 3" key="1">
    <citation type="submission" date="2015-10" db="EMBL/GenBank/DDBJ databases">
        <title>Full genome of DAOMC 229536 Phialocephala scopiformis, a fungal endophyte of spruce producing the potent anti-insectan compound rugulosin.</title>
        <authorList>
            <consortium name="DOE Joint Genome Institute"/>
            <person name="Walker A.K."/>
            <person name="Frasz S.L."/>
            <person name="Seifert K.A."/>
            <person name="Miller J.D."/>
            <person name="Mondo S.J."/>
            <person name="Labutti K."/>
            <person name="Lipzen A."/>
            <person name="Dockter R."/>
            <person name="Kennedy M."/>
            <person name="Grigoriev I.V."/>
            <person name="Spatafora J.W."/>
        </authorList>
    </citation>
    <scope>NUCLEOTIDE SEQUENCE [LARGE SCALE GENOMIC DNA]</scope>
    <source>
        <strain evidence="2 3">CBS 120377</strain>
    </source>
</reference>
<feature type="compositionally biased region" description="Basic and acidic residues" evidence="1">
    <location>
        <begin position="263"/>
        <end position="276"/>
    </location>
</feature>
<evidence type="ECO:0000313" key="3">
    <source>
        <dbReference type="Proteomes" id="UP000070700"/>
    </source>
</evidence>
<dbReference type="GeneID" id="28816622"/>
<keyword evidence="3" id="KW-1185">Reference proteome</keyword>
<feature type="compositionally biased region" description="Polar residues" evidence="1">
    <location>
        <begin position="252"/>
        <end position="262"/>
    </location>
</feature>
<dbReference type="InParanoid" id="A0A132B6I4"/>
<protein>
    <submittedName>
        <fullName evidence="2">Uncharacterized protein</fullName>
    </submittedName>
</protein>
<feature type="compositionally biased region" description="Polar residues" evidence="1">
    <location>
        <begin position="220"/>
        <end position="239"/>
    </location>
</feature>
<evidence type="ECO:0000256" key="1">
    <source>
        <dbReference type="SAM" id="MobiDB-lite"/>
    </source>
</evidence>
<proteinExistence type="predicted"/>
<dbReference type="AlphaFoldDB" id="A0A132B6I4"/>
<dbReference type="OrthoDB" id="4768910at2759"/>
<feature type="region of interest" description="Disordered" evidence="1">
    <location>
        <begin position="179"/>
        <end position="320"/>
    </location>
</feature>
<dbReference type="Proteomes" id="UP000070700">
    <property type="component" value="Unassembled WGS sequence"/>
</dbReference>
<feature type="compositionally biased region" description="Basic residues" evidence="1">
    <location>
        <begin position="277"/>
        <end position="290"/>
    </location>
</feature>
<feature type="compositionally biased region" description="Basic and acidic residues" evidence="1">
    <location>
        <begin position="180"/>
        <end position="200"/>
    </location>
</feature>
<accession>A0A132B6I4</accession>
<dbReference type="RefSeq" id="XP_018062365.1">
    <property type="nucleotide sequence ID" value="XM_018206896.1"/>
</dbReference>
<feature type="compositionally biased region" description="Polar residues" evidence="1">
    <location>
        <begin position="16"/>
        <end position="31"/>
    </location>
</feature>
<sequence>MGSFLDKSQEALLAQPSHSPSLQVTSTQRFSSLATNRPQKAFHIYTKTTARYRSSSPLYANMTTGLEGPAISLATGTGLIIWNKKKQYLGDVQTSEHVLKKHLDRNQEMQKHIDQFPSEYSSSSKVAIEAFLEEQRQIQETGKTDLAKVKKRKSWRYALVSGTREARARSIAELRNGIEGMDRKDADHKKRSDSRESRERRRERKAPSQSNDDASRKTVGGSNNSMTQNPFGPRSTTENVDPPARTKEQHITSKSHLTTKNVHPSEDRTVKQDTKRSRSIKKNRSIKRRKSIDSADHDRVPLHQSPLVTSETSTASVPAPVLPPASPQLAAAALPQPVPIPVAAIQAQVLQLAPQHVPNKRRNWDPVYRRVPRAGR</sequence>
<feature type="compositionally biased region" description="Basic and acidic residues" evidence="1">
    <location>
        <begin position="291"/>
        <end position="301"/>
    </location>
</feature>
<feature type="region of interest" description="Disordered" evidence="1">
    <location>
        <begin position="1"/>
        <end position="31"/>
    </location>
</feature>
<organism evidence="2 3">
    <name type="scientific">Mollisia scopiformis</name>
    <name type="common">Conifer needle endophyte fungus</name>
    <name type="synonym">Phialocephala scopiformis</name>
    <dbReference type="NCBI Taxonomy" id="149040"/>
    <lineage>
        <taxon>Eukaryota</taxon>
        <taxon>Fungi</taxon>
        <taxon>Dikarya</taxon>
        <taxon>Ascomycota</taxon>
        <taxon>Pezizomycotina</taxon>
        <taxon>Leotiomycetes</taxon>
        <taxon>Helotiales</taxon>
        <taxon>Mollisiaceae</taxon>
        <taxon>Mollisia</taxon>
    </lineage>
</organism>
<name>A0A132B6I4_MOLSC</name>
<gene>
    <name evidence="2" type="ORF">LY89DRAFT_347582</name>
</gene>
<dbReference type="KEGG" id="psco:LY89DRAFT_347582"/>
<evidence type="ECO:0000313" key="2">
    <source>
        <dbReference type="EMBL" id="KUJ08010.1"/>
    </source>
</evidence>
<dbReference type="EMBL" id="KQ947437">
    <property type="protein sequence ID" value="KUJ08010.1"/>
    <property type="molecule type" value="Genomic_DNA"/>
</dbReference>